<dbReference type="FunFam" id="3.30.160.20:FF:000004">
    <property type="entry name" value="Peptide chain release factor 1"/>
    <property type="match status" value="1"/>
</dbReference>
<dbReference type="SMART" id="SM00937">
    <property type="entry name" value="PCRF"/>
    <property type="match status" value="1"/>
</dbReference>
<dbReference type="AlphaFoldDB" id="A0A4Q9GRA8"/>
<dbReference type="InterPro" id="IPR004374">
    <property type="entry name" value="PrfB"/>
</dbReference>
<dbReference type="GO" id="GO:0005737">
    <property type="term" value="C:cytoplasm"/>
    <property type="evidence" value="ECO:0007669"/>
    <property type="project" value="UniProtKB-SubCell"/>
</dbReference>
<dbReference type="Pfam" id="PF03462">
    <property type="entry name" value="PCRF"/>
    <property type="match status" value="1"/>
</dbReference>
<protein>
    <recommendedName>
        <fullName evidence="4 5">Peptide chain release factor 2</fullName>
        <shortName evidence="4">RF-2</shortName>
    </recommendedName>
</protein>
<dbReference type="InterPro" id="IPR045853">
    <property type="entry name" value="Pep_chain_release_fac_I_sf"/>
</dbReference>
<name>A0A4Q9GRA8_9HYPH</name>
<dbReference type="PROSITE" id="PS00745">
    <property type="entry name" value="RF_PROK_I"/>
    <property type="match status" value="1"/>
</dbReference>
<comment type="similarity">
    <text evidence="1 4">Belongs to the prokaryotic/mitochondrial release factor family.</text>
</comment>
<dbReference type="GO" id="GO:0016149">
    <property type="term" value="F:translation release factor activity, codon specific"/>
    <property type="evidence" value="ECO:0007669"/>
    <property type="project" value="UniProtKB-UniRule"/>
</dbReference>
<dbReference type="InterPro" id="IPR005139">
    <property type="entry name" value="PCRF"/>
</dbReference>
<feature type="domain" description="Prokaryotic-type class I peptide chain release factors" evidence="6">
    <location>
        <begin position="243"/>
        <end position="259"/>
    </location>
</feature>
<evidence type="ECO:0000256" key="1">
    <source>
        <dbReference type="ARBA" id="ARBA00010835"/>
    </source>
</evidence>
<feature type="modified residue" description="N5-methylglutamine" evidence="4">
    <location>
        <position position="250"/>
    </location>
</feature>
<organism evidence="7 8">
    <name type="scientific">Hansschlegelia quercus</name>
    <dbReference type="NCBI Taxonomy" id="2528245"/>
    <lineage>
        <taxon>Bacteria</taxon>
        <taxon>Pseudomonadati</taxon>
        <taxon>Pseudomonadota</taxon>
        <taxon>Alphaproteobacteria</taxon>
        <taxon>Hyphomicrobiales</taxon>
        <taxon>Methylopilaceae</taxon>
        <taxon>Hansschlegelia</taxon>
    </lineage>
</organism>
<keyword evidence="3 4" id="KW-0648">Protein biosynthesis</keyword>
<gene>
    <name evidence="4" type="primary">prfB</name>
    <name evidence="7" type="ORF">EYR15_05390</name>
</gene>
<comment type="caution">
    <text evidence="7">The sequence shown here is derived from an EMBL/GenBank/DDBJ whole genome shotgun (WGS) entry which is preliminary data.</text>
</comment>
<dbReference type="Proteomes" id="UP000291613">
    <property type="component" value="Unassembled WGS sequence"/>
</dbReference>
<dbReference type="Gene3D" id="3.30.70.1660">
    <property type="match status" value="1"/>
</dbReference>
<dbReference type="InterPro" id="IPR000352">
    <property type="entry name" value="Pep_chain_release_fac_I"/>
</dbReference>
<dbReference type="HAMAP" id="MF_00094">
    <property type="entry name" value="Rel_fac_2"/>
    <property type="match status" value="1"/>
</dbReference>
<sequence length="376" mass="42101">MRAEIETLVQDIEQSVGLLRRHLDWDQSQSRLEELNHIVEDPTLWDDPERAQKIMRERTSIEDAMSGVLKIESELKDNLELIELGEMEDDKDVVAEAEKAIGGLKAEAARRQLEALISGEADAFDTFLEVHSGAGGTESQDWAEMLLRMYTRWAERRGYKIEVVDHQNGEQAGIKSATLQIKGHNAYGWLKTEAGVHRLVRISPFDSNARRQTSFASIVIYPVIDDSIKIEINESDVRVDTMRSGGAGGQHVNKTESAVRLVHNPTGVMVVSQGDRSQHKNRATAWDMLRAKLYERELKIREEAAAADQAAKTDIGWGHQIRSYVLQPYQLVKDLRTGHQSTSPQDVLDGDLDGFMEATLAQRAYGGAPDSVEDVD</sequence>
<accession>A0A4Q9GRA8</accession>
<dbReference type="PANTHER" id="PTHR43116">
    <property type="entry name" value="PEPTIDE CHAIN RELEASE FACTOR 2"/>
    <property type="match status" value="1"/>
</dbReference>
<dbReference type="PANTHER" id="PTHR43116:SF3">
    <property type="entry name" value="CLASS I PEPTIDE CHAIN RELEASE FACTOR"/>
    <property type="match status" value="1"/>
</dbReference>
<evidence type="ECO:0000256" key="2">
    <source>
        <dbReference type="ARBA" id="ARBA00022481"/>
    </source>
</evidence>
<dbReference type="Gene3D" id="3.30.160.20">
    <property type="match status" value="1"/>
</dbReference>
<proteinExistence type="inferred from homology"/>
<dbReference type="EMBL" id="SIUB01000002">
    <property type="protein sequence ID" value="TBN54277.1"/>
    <property type="molecule type" value="Genomic_DNA"/>
</dbReference>
<keyword evidence="2 4" id="KW-0488">Methylation</keyword>
<keyword evidence="4" id="KW-0963">Cytoplasm</keyword>
<evidence type="ECO:0000313" key="7">
    <source>
        <dbReference type="EMBL" id="TBN54277.1"/>
    </source>
</evidence>
<dbReference type="Gene3D" id="1.20.58.410">
    <property type="entry name" value="Release factor"/>
    <property type="match status" value="1"/>
</dbReference>
<comment type="subcellular location">
    <subcellularLocation>
        <location evidence="4">Cytoplasm</location>
    </subcellularLocation>
</comment>
<evidence type="ECO:0000256" key="4">
    <source>
        <dbReference type="HAMAP-Rule" id="MF_00094"/>
    </source>
</evidence>
<evidence type="ECO:0000256" key="5">
    <source>
        <dbReference type="NCBIfam" id="TIGR00020"/>
    </source>
</evidence>
<evidence type="ECO:0000256" key="3">
    <source>
        <dbReference type="ARBA" id="ARBA00022917"/>
    </source>
</evidence>
<dbReference type="SUPFAM" id="SSF75620">
    <property type="entry name" value="Release factor"/>
    <property type="match status" value="1"/>
</dbReference>
<evidence type="ECO:0000259" key="6">
    <source>
        <dbReference type="PROSITE" id="PS00745"/>
    </source>
</evidence>
<evidence type="ECO:0000313" key="8">
    <source>
        <dbReference type="Proteomes" id="UP000291613"/>
    </source>
</evidence>
<dbReference type="RefSeq" id="WP_131001871.1">
    <property type="nucleotide sequence ID" value="NZ_JBHSZR010000005.1"/>
</dbReference>
<comment type="PTM">
    <text evidence="4">Methylated by PrmC. Methylation increases the termination efficiency of RF2.</text>
</comment>
<keyword evidence="8" id="KW-1185">Reference proteome</keyword>
<reference evidence="7 8" key="1">
    <citation type="submission" date="2019-02" db="EMBL/GenBank/DDBJ databases">
        <title>Hansschlegelia quercus sp. nov., a novel methylotrophic bacterium from buds of oak (Quercus robur L.).</title>
        <authorList>
            <person name="Agafonova N.V."/>
            <person name="Kaparullina E.N."/>
            <person name="Grouzdev D.S."/>
            <person name="Doronina N.V."/>
        </authorList>
    </citation>
    <scope>NUCLEOTIDE SEQUENCE [LARGE SCALE GENOMIC DNA]</scope>
    <source>
        <strain evidence="7 8">Dub</strain>
    </source>
</reference>
<dbReference type="OrthoDB" id="9806673at2"/>
<dbReference type="NCBIfam" id="TIGR00020">
    <property type="entry name" value="prfB"/>
    <property type="match status" value="1"/>
</dbReference>
<comment type="function">
    <text evidence="4">Peptide chain release factor 2 directs the termination of translation in response to the peptide chain termination codons UGA and UAA.</text>
</comment>
<dbReference type="Pfam" id="PF00472">
    <property type="entry name" value="RF-1"/>
    <property type="match status" value="1"/>
</dbReference>